<comment type="caution">
    <text evidence="1">The sequence shown here is derived from an EMBL/GenBank/DDBJ whole genome shotgun (WGS) entry which is preliminary data.</text>
</comment>
<name>X0Z7G4_9ZZZZ</name>
<dbReference type="Pfam" id="PF16153">
    <property type="entry name" value="DUF4861"/>
    <property type="match status" value="1"/>
</dbReference>
<sequence length="272" mass="31200">NQFRAYGRFVRERCDDFCWENDRIALRIYGKTLETCVLYPLVSSTVDIWSKRTSRLLINDWYMVDNYHGDTGEGGDFYSAGLSRGCGGNGLWAEDRLWVSRNFVSSRPLANGPIRVLFELTYEPFEVNGIMVSEVKRISLDAGQNLTHYQSIYKPEKQIELVTGSGLKKVEGECFDVNAEHGWLAKWEPMEMNAGEQGLVVIVDPNLFEKQKEDQYNLLMLTRVPDSNTASYWAGFCWDRSGQFENYETWKTYVDQFAQGLLSPIEVSVSVN</sequence>
<proteinExistence type="predicted"/>
<gene>
    <name evidence="1" type="ORF">S01H4_10505</name>
</gene>
<dbReference type="AlphaFoldDB" id="X0Z7G4"/>
<evidence type="ECO:0000313" key="1">
    <source>
        <dbReference type="EMBL" id="GAG65355.1"/>
    </source>
</evidence>
<organism evidence="1">
    <name type="scientific">marine sediment metagenome</name>
    <dbReference type="NCBI Taxonomy" id="412755"/>
    <lineage>
        <taxon>unclassified sequences</taxon>
        <taxon>metagenomes</taxon>
        <taxon>ecological metagenomes</taxon>
    </lineage>
</organism>
<reference evidence="1" key="1">
    <citation type="journal article" date="2014" name="Front. Microbiol.">
        <title>High frequency of phylogenetically diverse reductive dehalogenase-homologous genes in deep subseafloor sedimentary metagenomes.</title>
        <authorList>
            <person name="Kawai M."/>
            <person name="Futagami T."/>
            <person name="Toyoda A."/>
            <person name="Takaki Y."/>
            <person name="Nishi S."/>
            <person name="Hori S."/>
            <person name="Arai W."/>
            <person name="Tsubouchi T."/>
            <person name="Morono Y."/>
            <person name="Uchiyama I."/>
            <person name="Ito T."/>
            <person name="Fujiyama A."/>
            <person name="Inagaki F."/>
            <person name="Takami H."/>
        </authorList>
    </citation>
    <scope>NUCLEOTIDE SEQUENCE</scope>
    <source>
        <strain evidence="1">Expedition CK06-06</strain>
    </source>
</reference>
<accession>X0Z7G4</accession>
<protein>
    <recommendedName>
        <fullName evidence="2">DUF4861 domain-containing protein</fullName>
    </recommendedName>
</protein>
<feature type="non-terminal residue" evidence="1">
    <location>
        <position position="1"/>
    </location>
</feature>
<dbReference type="EMBL" id="BART01004036">
    <property type="protein sequence ID" value="GAG65355.1"/>
    <property type="molecule type" value="Genomic_DNA"/>
</dbReference>
<evidence type="ECO:0008006" key="2">
    <source>
        <dbReference type="Google" id="ProtNLM"/>
    </source>
</evidence>
<dbReference type="InterPro" id="IPR032342">
    <property type="entry name" value="DUF4861"/>
</dbReference>